<feature type="compositionally biased region" description="Polar residues" evidence="1">
    <location>
        <begin position="8"/>
        <end position="27"/>
    </location>
</feature>
<evidence type="ECO:0000313" key="2">
    <source>
        <dbReference type="EMBL" id="TFD62921.1"/>
    </source>
</evidence>
<dbReference type="AlphaFoldDB" id="A0A4V3IT14"/>
<gene>
    <name evidence="2" type="ORF">E3T39_00905</name>
</gene>
<accession>A0A4V3IT14</accession>
<sequence length="38" mass="4101">MTACGESPTAQCSDGSYSYSQNHQGTCSWHGGVSVWYQ</sequence>
<proteinExistence type="predicted"/>
<evidence type="ECO:0000313" key="3">
    <source>
        <dbReference type="Proteomes" id="UP000298170"/>
    </source>
</evidence>
<dbReference type="RefSeq" id="WP_134513253.1">
    <property type="nucleotide sequence ID" value="NZ_SOHJ01000002.1"/>
</dbReference>
<evidence type="ECO:0000256" key="1">
    <source>
        <dbReference type="SAM" id="MobiDB-lite"/>
    </source>
</evidence>
<dbReference type="EMBL" id="SOHJ01000002">
    <property type="protein sequence ID" value="TFD62921.1"/>
    <property type="molecule type" value="Genomic_DNA"/>
</dbReference>
<organism evidence="2 3">
    <name type="scientific">Cryobacterium suzukii</name>
    <dbReference type="NCBI Taxonomy" id="1259198"/>
    <lineage>
        <taxon>Bacteria</taxon>
        <taxon>Bacillati</taxon>
        <taxon>Actinomycetota</taxon>
        <taxon>Actinomycetes</taxon>
        <taxon>Micrococcales</taxon>
        <taxon>Microbacteriaceae</taxon>
        <taxon>Cryobacterium</taxon>
    </lineage>
</organism>
<reference evidence="2 3" key="1">
    <citation type="submission" date="2019-03" db="EMBL/GenBank/DDBJ databases">
        <title>Genomics of glacier-inhabiting Cryobacterium strains.</title>
        <authorList>
            <person name="Liu Q."/>
            <person name="Xin Y.-H."/>
        </authorList>
    </citation>
    <scope>NUCLEOTIDE SEQUENCE [LARGE SCALE GENOMIC DNA]</scope>
    <source>
        <strain evidence="2 3">Sr39</strain>
    </source>
</reference>
<comment type="caution">
    <text evidence="2">The sequence shown here is derived from an EMBL/GenBank/DDBJ whole genome shotgun (WGS) entry which is preliminary data.</text>
</comment>
<name>A0A4V3IT14_9MICO</name>
<feature type="region of interest" description="Disordered" evidence="1">
    <location>
        <begin position="1"/>
        <end position="30"/>
    </location>
</feature>
<dbReference type="Proteomes" id="UP000298170">
    <property type="component" value="Unassembled WGS sequence"/>
</dbReference>
<dbReference type="OrthoDB" id="5196645at2"/>
<keyword evidence="3" id="KW-1185">Reference proteome</keyword>
<dbReference type="Pfam" id="PF12587">
    <property type="entry name" value="DUF3761"/>
    <property type="match status" value="1"/>
</dbReference>
<protein>
    <submittedName>
        <fullName evidence="2">DUF3761 domain-containing protein</fullName>
    </submittedName>
</protein>
<dbReference type="InterPro" id="IPR022236">
    <property type="entry name" value="DUF3761"/>
</dbReference>